<dbReference type="GO" id="GO:0006412">
    <property type="term" value="P:translation"/>
    <property type="evidence" value="ECO:0007669"/>
    <property type="project" value="InterPro"/>
</dbReference>
<evidence type="ECO:0000256" key="5">
    <source>
        <dbReference type="ARBA" id="ARBA00035136"/>
    </source>
</evidence>
<dbReference type="Gene3D" id="1.20.58.110">
    <property type="entry name" value="Ribosomal protein S20"/>
    <property type="match status" value="1"/>
</dbReference>
<organism evidence="7 8">
    <name type="scientific">Mycoplasma wenyonii</name>
    <dbReference type="NCBI Taxonomy" id="65123"/>
    <lineage>
        <taxon>Bacteria</taxon>
        <taxon>Bacillati</taxon>
        <taxon>Mycoplasmatota</taxon>
        <taxon>Mollicutes</taxon>
        <taxon>Mycoplasmataceae</taxon>
        <taxon>Mycoplasma</taxon>
    </lineage>
</organism>
<dbReference type="NCBIfam" id="TIGR00029">
    <property type="entry name" value="S20"/>
    <property type="match status" value="1"/>
</dbReference>
<gene>
    <name evidence="7" type="ORF">DNK47_01625</name>
</gene>
<keyword evidence="3" id="KW-0689">Ribosomal protein</keyword>
<name>A0A328PQ65_9MOLU</name>
<evidence type="ECO:0000256" key="1">
    <source>
        <dbReference type="ARBA" id="ARBA00022730"/>
    </source>
</evidence>
<dbReference type="SUPFAM" id="SSF46992">
    <property type="entry name" value="Ribosomal protein S20"/>
    <property type="match status" value="1"/>
</dbReference>
<dbReference type="GO" id="GO:0019843">
    <property type="term" value="F:rRNA binding"/>
    <property type="evidence" value="ECO:0007669"/>
    <property type="project" value="UniProtKB-KW"/>
</dbReference>
<dbReference type="InterPro" id="IPR002583">
    <property type="entry name" value="Ribosomal_bS20"/>
</dbReference>
<evidence type="ECO:0000313" key="7">
    <source>
        <dbReference type="EMBL" id="RAO95088.1"/>
    </source>
</evidence>
<dbReference type="EMBL" id="QKVO01000004">
    <property type="protein sequence ID" value="RAO95088.1"/>
    <property type="molecule type" value="Genomic_DNA"/>
</dbReference>
<reference evidence="8" key="1">
    <citation type="submission" date="2018-06" db="EMBL/GenBank/DDBJ databases">
        <authorList>
            <person name="Martinez Ocampo F."/>
            <person name="Quiroz Castaneda R.E."/>
            <person name="Rojas Lopez X."/>
        </authorList>
    </citation>
    <scope>NUCLEOTIDE SEQUENCE [LARGE SCALE GENOMIC DNA]</scope>
    <source>
        <strain evidence="8">INIFAP02</strain>
    </source>
</reference>
<evidence type="ECO:0000313" key="8">
    <source>
        <dbReference type="Proteomes" id="UP000249762"/>
    </source>
</evidence>
<accession>A0A328PQ65</accession>
<dbReference type="GO" id="GO:0005840">
    <property type="term" value="C:ribosome"/>
    <property type="evidence" value="ECO:0007669"/>
    <property type="project" value="UniProtKB-KW"/>
</dbReference>
<keyword evidence="4" id="KW-0687">Ribonucleoprotein</keyword>
<comment type="caution">
    <text evidence="7">The sequence shown here is derived from an EMBL/GenBank/DDBJ whole genome shotgun (WGS) entry which is preliminary data.</text>
</comment>
<evidence type="ECO:0000256" key="3">
    <source>
        <dbReference type="ARBA" id="ARBA00022980"/>
    </source>
</evidence>
<protein>
    <recommendedName>
        <fullName evidence="5">Small ribosomal subunit protein bS20</fullName>
    </recommendedName>
    <alternativeName>
        <fullName evidence="6">30S ribosomal protein S20</fullName>
    </alternativeName>
</protein>
<evidence type="ECO:0000256" key="6">
    <source>
        <dbReference type="ARBA" id="ARBA00035343"/>
    </source>
</evidence>
<dbReference type="Proteomes" id="UP000249762">
    <property type="component" value="Unassembled WGS sequence"/>
</dbReference>
<evidence type="ECO:0000256" key="2">
    <source>
        <dbReference type="ARBA" id="ARBA00022884"/>
    </source>
</evidence>
<keyword evidence="8" id="KW-1185">Reference proteome</keyword>
<keyword evidence="1" id="KW-0699">rRNA-binding</keyword>
<dbReference type="RefSeq" id="WP_112665345.1">
    <property type="nucleotide sequence ID" value="NZ_QKVO01000004.1"/>
</dbReference>
<dbReference type="GO" id="GO:1990904">
    <property type="term" value="C:ribonucleoprotein complex"/>
    <property type="evidence" value="ECO:0007669"/>
    <property type="project" value="UniProtKB-KW"/>
</dbReference>
<proteinExistence type="predicted"/>
<dbReference type="OrthoDB" id="399072at2"/>
<keyword evidence="2" id="KW-0694">RNA-binding</keyword>
<dbReference type="AlphaFoldDB" id="A0A328PQ65"/>
<evidence type="ECO:0000256" key="4">
    <source>
        <dbReference type="ARBA" id="ARBA00023274"/>
    </source>
</evidence>
<dbReference type="InterPro" id="IPR036510">
    <property type="entry name" value="Ribosomal_bS20_sf"/>
</dbReference>
<dbReference type="GO" id="GO:0003735">
    <property type="term" value="F:structural constituent of ribosome"/>
    <property type="evidence" value="ECO:0007669"/>
    <property type="project" value="InterPro"/>
</dbReference>
<sequence length="109" mass="12766">MAIKKKVNSRAKSREKELKKERIRYELRRRAKKQIKKQLSSILEANNLTEEKIQKKKEALSQLYKTVDSKQSKGLITKGRANRLKSKCTRKLNELLNSYTTKTNSSELN</sequence>